<dbReference type="AlphaFoldDB" id="A0A2T7PWP5"/>
<dbReference type="GO" id="GO:0002244">
    <property type="term" value="P:hematopoietic progenitor cell differentiation"/>
    <property type="evidence" value="ECO:0007669"/>
    <property type="project" value="TreeGrafter"/>
</dbReference>
<evidence type="ECO:0000313" key="2">
    <source>
        <dbReference type="EMBL" id="PVD37810.1"/>
    </source>
</evidence>
<name>A0A2T7PWP5_POMCA</name>
<dbReference type="Gene3D" id="1.25.10.10">
    <property type="entry name" value="Leucine-rich Repeat Variant"/>
    <property type="match status" value="2"/>
</dbReference>
<dbReference type="OrthoDB" id="449062at2759"/>
<dbReference type="PANTHER" id="PTHR22895">
    <property type="entry name" value="ARMADILLO REPEAT-CONTAINING PROTEIN 6"/>
    <property type="match status" value="1"/>
</dbReference>
<dbReference type="PANTHER" id="PTHR22895:SF0">
    <property type="entry name" value="ARMADILLO REPEAT-CONTAINING PROTEIN 6"/>
    <property type="match status" value="1"/>
</dbReference>
<gene>
    <name evidence="2" type="ORF">C0Q70_00412</name>
</gene>
<comment type="caution">
    <text evidence="2">The sequence shown here is derived from an EMBL/GenBank/DDBJ whole genome shotgun (WGS) entry which is preliminary data.</text>
</comment>
<sequence>MAKQITQQTFDNVVKENIEEFDMTPEEAVQDAVQQFEIQGINLDNIVKDPTLYGQGNGIGGSGDITSVHPVLEAFQKLNLQLERGQPDFKIISSSLEKIRDECNIDLAHRCLAGNHQAYSSLMKTLHMFSTDISITKAVLQSFCALLNGQPDLLEEDGSSHFVKLLDSFKSDCEILELVVKVIRLCCVKHEINRQTFVGKNVIVLLTELLTLHQSVPSLVKEICFTLRVFTFDDDVRVPFGKAHEHAKMIVTEGCALKAILKICEVYAHNVNVLGELFLTLGSLAVRDEFCKEVLNLGGVNLILQAFEHNIGDKAIVRQALVVLKSLAGSDDVKLAAVKLNAVELVVAAMTKHANNAAIAEVGCGVLVALTLRNPEHCARVIECKGHETVVQVMKIHAQEAGVQKQCCMALRNLVVRTREYNPLILELGAESLLNKAIANHKSCEDEAKAALRDLDCAVQLKELWTGQKGSLQQ</sequence>
<dbReference type="Proteomes" id="UP000245119">
    <property type="component" value="Linkage Group LG1"/>
</dbReference>
<evidence type="ECO:0000313" key="3">
    <source>
        <dbReference type="Proteomes" id="UP000245119"/>
    </source>
</evidence>
<dbReference type="SMART" id="SM00185">
    <property type="entry name" value="ARM"/>
    <property type="match status" value="4"/>
</dbReference>
<dbReference type="EMBL" id="PZQS01000001">
    <property type="protein sequence ID" value="PVD37810.1"/>
    <property type="molecule type" value="Genomic_DNA"/>
</dbReference>
<protein>
    <recommendedName>
        <fullName evidence="4">Armadillo repeat-containing protein 6</fullName>
    </recommendedName>
</protein>
<dbReference type="InterPro" id="IPR016024">
    <property type="entry name" value="ARM-type_fold"/>
</dbReference>
<proteinExistence type="predicted"/>
<dbReference type="SUPFAM" id="SSF48371">
    <property type="entry name" value="ARM repeat"/>
    <property type="match status" value="1"/>
</dbReference>
<keyword evidence="3" id="KW-1185">Reference proteome</keyword>
<dbReference type="STRING" id="400727.A0A2T7PWP5"/>
<accession>A0A2T7PWP5</accession>
<organism evidence="2 3">
    <name type="scientific">Pomacea canaliculata</name>
    <name type="common">Golden apple snail</name>
    <dbReference type="NCBI Taxonomy" id="400727"/>
    <lineage>
        <taxon>Eukaryota</taxon>
        <taxon>Metazoa</taxon>
        <taxon>Spiralia</taxon>
        <taxon>Lophotrochozoa</taxon>
        <taxon>Mollusca</taxon>
        <taxon>Gastropoda</taxon>
        <taxon>Caenogastropoda</taxon>
        <taxon>Architaenioglossa</taxon>
        <taxon>Ampullarioidea</taxon>
        <taxon>Ampullariidae</taxon>
        <taxon>Pomacea</taxon>
    </lineage>
</organism>
<dbReference type="OMA" id="THKQPDL"/>
<keyword evidence="1" id="KW-0677">Repeat</keyword>
<dbReference type="InterPro" id="IPR011989">
    <property type="entry name" value="ARM-like"/>
</dbReference>
<evidence type="ECO:0000256" key="1">
    <source>
        <dbReference type="ARBA" id="ARBA00022737"/>
    </source>
</evidence>
<evidence type="ECO:0008006" key="4">
    <source>
        <dbReference type="Google" id="ProtNLM"/>
    </source>
</evidence>
<reference evidence="2 3" key="1">
    <citation type="submission" date="2018-04" db="EMBL/GenBank/DDBJ databases">
        <title>The genome of golden apple snail Pomacea canaliculata provides insight into stress tolerance and invasive adaptation.</title>
        <authorList>
            <person name="Liu C."/>
            <person name="Liu B."/>
            <person name="Ren Y."/>
            <person name="Zhang Y."/>
            <person name="Wang H."/>
            <person name="Li S."/>
            <person name="Jiang F."/>
            <person name="Yin L."/>
            <person name="Zhang G."/>
            <person name="Qian W."/>
            <person name="Fan W."/>
        </authorList>
    </citation>
    <scope>NUCLEOTIDE SEQUENCE [LARGE SCALE GENOMIC DNA]</scope>
    <source>
        <strain evidence="2">SZHN2017</strain>
        <tissue evidence="2">Muscle</tissue>
    </source>
</reference>
<dbReference type="InterPro" id="IPR000225">
    <property type="entry name" value="Armadillo"/>
</dbReference>